<evidence type="ECO:0000256" key="1">
    <source>
        <dbReference type="SAM" id="Phobius"/>
    </source>
</evidence>
<accession>A0A4V2Y9H8</accession>
<gene>
    <name evidence="2" type="ORF">E1181_28625</name>
</gene>
<reference evidence="2 3" key="1">
    <citation type="submission" date="2019-03" db="EMBL/GenBank/DDBJ databases">
        <title>Draft genome sequences of novel Actinobacteria.</title>
        <authorList>
            <person name="Sahin N."/>
            <person name="Ay H."/>
            <person name="Saygin H."/>
        </authorList>
    </citation>
    <scope>NUCLEOTIDE SEQUENCE [LARGE SCALE GENOMIC DNA]</scope>
    <source>
        <strain evidence="2 3">16K309</strain>
    </source>
</reference>
<feature type="transmembrane region" description="Helical" evidence="1">
    <location>
        <begin position="126"/>
        <end position="154"/>
    </location>
</feature>
<feature type="transmembrane region" description="Helical" evidence="1">
    <location>
        <begin position="205"/>
        <end position="222"/>
    </location>
</feature>
<name>A0A4V2Y9H8_9PSEU</name>
<dbReference type="AlphaFoldDB" id="A0A4V2Y9H8"/>
<feature type="transmembrane region" description="Helical" evidence="1">
    <location>
        <begin position="343"/>
        <end position="365"/>
    </location>
</feature>
<keyword evidence="1" id="KW-0812">Transmembrane</keyword>
<comment type="caution">
    <text evidence="2">The sequence shown here is derived from an EMBL/GenBank/DDBJ whole genome shotgun (WGS) entry which is preliminary data.</text>
</comment>
<feature type="transmembrane region" description="Helical" evidence="1">
    <location>
        <begin position="255"/>
        <end position="278"/>
    </location>
</feature>
<sequence>MNATDLSGVPTEKRPEPTQRNRLEWWAAGSGAAAGAGLILLAHRALADDAWITLTYVRNLAEHGHWGLLLDQTSNTQTSPLNAWLLTALFWAVRSPAVAVGVLLAVTLAITGWWSARLARRIGASAAMPFAVVALLVTTPLVVSTIGLETYLGIAVLVGVGYHALAGRSWATGALWGLAVLCRPDLVVPAGVLVVVLLRRGRVRAAAIGALLALLWHVWSWLRLGGFIPDTTFIKVSEPGSPTMLTAPLELFWRYYPVSTALTAITVGAGLCGGIWAWRHRRSTWARVALAFLLAGWAHWAALLSIDAYPQAWYFAPLVACSAMTASIVIAEVGGVLCCAGTALLAAFSLVSAGPAPWAAMPLVFNMARSDQYLAIGAEIPALTGGNRVRGPGEIEALAYGSGGLVVDHFGDRGLIKPLLDQRRERSGLVGEDLLRLNWLHQRNASPPRLDYELHFASILPDPPGRHIKTWPIDLPARGQDELVLVER</sequence>
<keyword evidence="1" id="KW-1133">Transmembrane helix</keyword>
<keyword evidence="3" id="KW-1185">Reference proteome</keyword>
<dbReference type="RefSeq" id="WP_132679526.1">
    <property type="nucleotide sequence ID" value="NZ_SMKS01000088.1"/>
</dbReference>
<feature type="transmembrane region" description="Helical" evidence="1">
    <location>
        <begin position="174"/>
        <end position="198"/>
    </location>
</feature>
<dbReference type="Proteomes" id="UP000295674">
    <property type="component" value="Unassembled WGS sequence"/>
</dbReference>
<feature type="transmembrane region" description="Helical" evidence="1">
    <location>
        <begin position="88"/>
        <end position="114"/>
    </location>
</feature>
<feature type="transmembrane region" description="Helical" evidence="1">
    <location>
        <begin position="285"/>
        <end position="306"/>
    </location>
</feature>
<feature type="transmembrane region" description="Helical" evidence="1">
    <location>
        <begin position="312"/>
        <end position="331"/>
    </location>
</feature>
<feature type="transmembrane region" description="Helical" evidence="1">
    <location>
        <begin position="23"/>
        <end position="46"/>
    </location>
</feature>
<evidence type="ECO:0000313" key="3">
    <source>
        <dbReference type="Proteomes" id="UP000295674"/>
    </source>
</evidence>
<dbReference type="OrthoDB" id="141050at2"/>
<protein>
    <recommendedName>
        <fullName evidence="4">DUF2029 domain-containing protein</fullName>
    </recommendedName>
</protein>
<dbReference type="EMBL" id="SMKS01000088">
    <property type="protein sequence ID" value="TDC99895.1"/>
    <property type="molecule type" value="Genomic_DNA"/>
</dbReference>
<proteinExistence type="predicted"/>
<organism evidence="2 3">
    <name type="scientific">Saccharopolyspora terrae</name>
    <dbReference type="NCBI Taxonomy" id="2530384"/>
    <lineage>
        <taxon>Bacteria</taxon>
        <taxon>Bacillati</taxon>
        <taxon>Actinomycetota</taxon>
        <taxon>Actinomycetes</taxon>
        <taxon>Pseudonocardiales</taxon>
        <taxon>Pseudonocardiaceae</taxon>
        <taxon>Saccharopolyspora</taxon>
    </lineage>
</organism>
<keyword evidence="1" id="KW-0472">Membrane</keyword>
<evidence type="ECO:0000313" key="2">
    <source>
        <dbReference type="EMBL" id="TDC99895.1"/>
    </source>
</evidence>
<evidence type="ECO:0008006" key="4">
    <source>
        <dbReference type="Google" id="ProtNLM"/>
    </source>
</evidence>